<evidence type="ECO:0000313" key="1">
    <source>
        <dbReference type="EMBL" id="MPC56790.1"/>
    </source>
</evidence>
<dbReference type="Proteomes" id="UP000324222">
    <property type="component" value="Unassembled WGS sequence"/>
</dbReference>
<sequence length="69" mass="8149">MKEDKKGKEETEIEEIKKMKIEGNKKEARIKDSEELQEEQGRYEDVKNKGNKIIKKNTKVMLEKIVLEA</sequence>
<proteinExistence type="predicted"/>
<reference evidence="1 2" key="1">
    <citation type="submission" date="2019-05" db="EMBL/GenBank/DDBJ databases">
        <title>Another draft genome of Portunus trituberculatus and its Hox gene families provides insights of decapod evolution.</title>
        <authorList>
            <person name="Jeong J.-H."/>
            <person name="Song I."/>
            <person name="Kim S."/>
            <person name="Choi T."/>
            <person name="Kim D."/>
            <person name="Ryu S."/>
            <person name="Kim W."/>
        </authorList>
    </citation>
    <scope>NUCLEOTIDE SEQUENCE [LARGE SCALE GENOMIC DNA]</scope>
    <source>
        <tissue evidence="1">Muscle</tissue>
    </source>
</reference>
<accession>A0A5B7G954</accession>
<evidence type="ECO:0000313" key="2">
    <source>
        <dbReference type="Proteomes" id="UP000324222"/>
    </source>
</evidence>
<keyword evidence="2" id="KW-1185">Reference proteome</keyword>
<gene>
    <name evidence="1" type="ORF">E2C01_050757</name>
</gene>
<dbReference type="AlphaFoldDB" id="A0A5B7G954"/>
<name>A0A5B7G954_PORTR</name>
<organism evidence="1 2">
    <name type="scientific">Portunus trituberculatus</name>
    <name type="common">Swimming crab</name>
    <name type="synonym">Neptunus trituberculatus</name>
    <dbReference type="NCBI Taxonomy" id="210409"/>
    <lineage>
        <taxon>Eukaryota</taxon>
        <taxon>Metazoa</taxon>
        <taxon>Ecdysozoa</taxon>
        <taxon>Arthropoda</taxon>
        <taxon>Crustacea</taxon>
        <taxon>Multicrustacea</taxon>
        <taxon>Malacostraca</taxon>
        <taxon>Eumalacostraca</taxon>
        <taxon>Eucarida</taxon>
        <taxon>Decapoda</taxon>
        <taxon>Pleocyemata</taxon>
        <taxon>Brachyura</taxon>
        <taxon>Eubrachyura</taxon>
        <taxon>Portunoidea</taxon>
        <taxon>Portunidae</taxon>
        <taxon>Portuninae</taxon>
        <taxon>Portunus</taxon>
    </lineage>
</organism>
<protein>
    <submittedName>
        <fullName evidence="1">Uncharacterized protein</fullName>
    </submittedName>
</protein>
<dbReference type="EMBL" id="VSRR010014251">
    <property type="protein sequence ID" value="MPC56790.1"/>
    <property type="molecule type" value="Genomic_DNA"/>
</dbReference>
<comment type="caution">
    <text evidence="1">The sequence shown here is derived from an EMBL/GenBank/DDBJ whole genome shotgun (WGS) entry which is preliminary data.</text>
</comment>